<feature type="region of interest" description="Disordered" evidence="1">
    <location>
        <begin position="1"/>
        <end position="242"/>
    </location>
</feature>
<feature type="region of interest" description="Disordered" evidence="1">
    <location>
        <begin position="471"/>
        <end position="515"/>
    </location>
</feature>
<evidence type="ECO:0000313" key="2">
    <source>
        <dbReference type="EMBL" id="KAF6224517.1"/>
    </source>
</evidence>
<comment type="caution">
    <text evidence="2">The sequence shown here is derived from an EMBL/GenBank/DDBJ whole genome shotgun (WGS) entry which is preliminary data.</text>
</comment>
<keyword evidence="3" id="KW-1185">Reference proteome</keyword>
<feature type="compositionally biased region" description="Basic residues" evidence="1">
    <location>
        <begin position="63"/>
        <end position="72"/>
    </location>
</feature>
<feature type="compositionally biased region" description="Polar residues" evidence="1">
    <location>
        <begin position="552"/>
        <end position="564"/>
    </location>
</feature>
<name>A0A8H6CJC1_9LECA</name>
<dbReference type="EMBL" id="JACCJB010000009">
    <property type="protein sequence ID" value="KAF6224517.1"/>
    <property type="molecule type" value="Genomic_DNA"/>
</dbReference>
<feature type="compositionally biased region" description="Acidic residues" evidence="1">
    <location>
        <begin position="770"/>
        <end position="779"/>
    </location>
</feature>
<feature type="compositionally biased region" description="Polar residues" evidence="1">
    <location>
        <begin position="781"/>
        <end position="793"/>
    </location>
</feature>
<sequence>MARTRRQVTLQEQESGVPASPPQSLPTATRSNRTKRTTTRNNTTAAPPDLPPSTRGGSVRGGRIGKAKKLARGRTQPLATNSHDAPESSAMDADPPEASDSSTQVEAAVQASPTTRKVFDDKEKMEDTERLDVEPPGETQFPTGVSVHPVQVQDMNAHPVQGSTTPQERRESATSQTFRDILNSSPRSPGRSPGPLTPNAVAPTTPLNPSSETSFRAPTPTGVAPVSLSPSPKPIPQAPKPASEPTIYYLPSNPERSHSLITLHMDHIQGTKDPVRPSKPAAFVVPSELVAPLCRYIESRANPGSDLSKLTTDHPIVKSFVQGDARYRPQLPSWQSQQSLPPSGFTMRDAFMRRAQRKRGFREMEEETATLQAENAKLRAKAAEASRSSTPQTTKNEAFQSLKSPQKRTKIVPDPYTADGQLLLGRTKEIEVDEYGVAVNPTDDPTSRWSDIEARKRAQLEEARHIADVVESPYVAEENPDTNGPALGGLFAESQDQVQPEQVPETPRARGWGLSSFLPSARSVTKYIPFSSRLAPSAPQTQPAQPQHLAQTEPQVNLGSSQTQPAPDVPDSVADPGHRRRQPTSNQQRLLTKEQSEEEKRIKRMRAQLRREAEALEKQKKDLEIAKKDLAEQQKSADIAQTPGQKRKRRPSPDVIPLPANGGFGLVDEYFMVDSSSDEEVAAAQETPTKERPFKKARTSAPNDAIFGNPFRARPYTGTLFAHPDELRSRQDDNSFIESDGPDTHPALDSTPPPGPTLIFRVPSPGSSDSGDDEDDEQEQINKTTQEASSTSVPEIRSILRNSPLQPRPTTNSPLPSKAMAPPPRPNSGHTAMPAAAAMKPSGALEKAREKALRHQPKQPSTLRESSRLSTSTANSDLGDEENVDEYDPAHPAGVPTPSKVPVFEQSIPPAAPTFGQAVSSPTAPTGLLQFVTQAASEQPGEQQAVPNTSGKQAETMHNISAAARTDDVRSSGQQAVPAKKQSEIMDDADQFIANLNPKIKADMDRYWQEHGDDYVLDDGYEEFEREMLAEEQDLMDGPNGFPYTQPQNVISAALDRNGADGLSDRGIQTEIEDNWRPGDLERTQSDPAKGMKVFFNRLVKDGGIERELADRVIAMGVPPGITEYLAGQEVMGPVAA</sequence>
<feature type="compositionally biased region" description="Low complexity" evidence="1">
    <location>
        <begin position="565"/>
        <end position="575"/>
    </location>
</feature>
<feature type="compositionally biased region" description="Polar residues" evidence="1">
    <location>
        <begin position="800"/>
        <end position="815"/>
    </location>
</feature>
<protein>
    <submittedName>
        <fullName evidence="2">Uncharacterized protein</fullName>
    </submittedName>
</protein>
<feature type="compositionally biased region" description="Polar residues" evidence="1">
    <location>
        <begin position="99"/>
        <end position="115"/>
    </location>
</feature>
<evidence type="ECO:0000313" key="3">
    <source>
        <dbReference type="Proteomes" id="UP000593566"/>
    </source>
</evidence>
<feature type="region of interest" description="Disordered" evidence="1">
    <location>
        <begin position="534"/>
        <end position="663"/>
    </location>
</feature>
<feature type="compositionally biased region" description="Basic and acidic residues" evidence="1">
    <location>
        <begin position="591"/>
        <end position="601"/>
    </location>
</feature>
<gene>
    <name evidence="2" type="ORF">HO133_011094</name>
</gene>
<dbReference type="Proteomes" id="UP000593566">
    <property type="component" value="Unassembled WGS sequence"/>
</dbReference>
<organism evidence="2 3">
    <name type="scientific">Letharia lupina</name>
    <dbReference type="NCBI Taxonomy" id="560253"/>
    <lineage>
        <taxon>Eukaryota</taxon>
        <taxon>Fungi</taxon>
        <taxon>Dikarya</taxon>
        <taxon>Ascomycota</taxon>
        <taxon>Pezizomycotina</taxon>
        <taxon>Lecanoromycetes</taxon>
        <taxon>OSLEUM clade</taxon>
        <taxon>Lecanoromycetidae</taxon>
        <taxon>Lecanorales</taxon>
        <taxon>Lecanorineae</taxon>
        <taxon>Parmeliaceae</taxon>
        <taxon>Letharia</taxon>
    </lineage>
</organism>
<feature type="compositionally biased region" description="Polar residues" evidence="1">
    <location>
        <begin position="205"/>
        <end position="216"/>
    </location>
</feature>
<reference evidence="2 3" key="1">
    <citation type="journal article" date="2020" name="Genomics">
        <title>Complete, high-quality genomes from long-read metagenomic sequencing of two wolf lichen thalli reveals enigmatic genome architecture.</title>
        <authorList>
            <person name="McKenzie S.K."/>
            <person name="Walston R.F."/>
            <person name="Allen J.L."/>
        </authorList>
    </citation>
    <scope>NUCLEOTIDE SEQUENCE [LARGE SCALE GENOMIC DNA]</scope>
    <source>
        <strain evidence="2">WasteWater1</strain>
    </source>
</reference>
<evidence type="ECO:0000256" key="1">
    <source>
        <dbReference type="SAM" id="MobiDB-lite"/>
    </source>
</evidence>
<feature type="region of interest" description="Disordered" evidence="1">
    <location>
        <begin position="375"/>
        <end position="413"/>
    </location>
</feature>
<dbReference type="GeneID" id="59339484"/>
<proteinExistence type="predicted"/>
<dbReference type="RefSeq" id="XP_037153577.1">
    <property type="nucleotide sequence ID" value="XM_037301943.1"/>
</dbReference>
<accession>A0A8H6CJC1</accession>
<feature type="compositionally biased region" description="Low complexity" evidence="1">
    <location>
        <begin position="184"/>
        <end position="194"/>
    </location>
</feature>
<feature type="compositionally biased region" description="Basic and acidic residues" evidence="1">
    <location>
        <begin position="609"/>
        <end position="632"/>
    </location>
</feature>
<feature type="region of interest" description="Disordered" evidence="1">
    <location>
        <begin position="677"/>
        <end position="984"/>
    </location>
</feature>
<feature type="compositionally biased region" description="Polar residues" evidence="1">
    <location>
        <begin position="931"/>
        <end position="959"/>
    </location>
</feature>
<feature type="compositionally biased region" description="Low complexity" evidence="1">
    <location>
        <begin position="535"/>
        <end position="551"/>
    </location>
</feature>
<feature type="compositionally biased region" description="Basic and acidic residues" evidence="1">
    <location>
        <begin position="723"/>
        <end position="733"/>
    </location>
</feature>
<feature type="compositionally biased region" description="Polar residues" evidence="1">
    <location>
        <begin position="386"/>
        <end position="404"/>
    </location>
</feature>
<dbReference type="AlphaFoldDB" id="A0A8H6CJC1"/>
<feature type="compositionally biased region" description="Basic and acidic residues" evidence="1">
    <location>
        <begin position="117"/>
        <end position="133"/>
    </location>
</feature>
<feature type="compositionally biased region" description="Acidic residues" evidence="1">
    <location>
        <begin position="878"/>
        <end position="887"/>
    </location>
</feature>
<feature type="compositionally biased region" description="Low complexity" evidence="1">
    <location>
        <begin position="861"/>
        <end position="873"/>
    </location>
</feature>